<dbReference type="AlphaFoldDB" id="I1X4W1"/>
<dbReference type="CDD" id="cd00060">
    <property type="entry name" value="FHA"/>
    <property type="match status" value="1"/>
</dbReference>
<feature type="domain" description="FHA" evidence="1">
    <location>
        <begin position="23"/>
        <end position="72"/>
    </location>
</feature>
<name>I1X4W1_9BACT</name>
<evidence type="ECO:0000259" key="1">
    <source>
        <dbReference type="PROSITE" id="PS50006"/>
    </source>
</evidence>
<accession>I1X4W1</accession>
<dbReference type="EMBL" id="JQ256784">
    <property type="protein sequence ID" value="AFI78536.1"/>
    <property type="molecule type" value="Genomic_DNA"/>
</dbReference>
<protein>
    <submittedName>
        <fullName evidence="2">Protein containing Forkhead-associated domains</fullName>
    </submittedName>
</protein>
<dbReference type="SMART" id="SM00240">
    <property type="entry name" value="FHA"/>
    <property type="match status" value="1"/>
</dbReference>
<proteinExistence type="predicted"/>
<dbReference type="SUPFAM" id="SSF49879">
    <property type="entry name" value="SMAD/FHA domain"/>
    <property type="match status" value="1"/>
</dbReference>
<dbReference type="PANTHER" id="PTHR23308">
    <property type="entry name" value="NUCLEAR INHIBITOR OF PROTEIN PHOSPHATASE-1"/>
    <property type="match status" value="1"/>
</dbReference>
<gene>
    <name evidence="2" type="ORF">ws172H5_0030</name>
</gene>
<reference evidence="2" key="1">
    <citation type="journal article" date="2012" name="ISME J.">
        <title>Roseobacter clade bacteria are abundant in coastal sediments and encode a novel combination of sulfur oxidation genes.</title>
        <authorList>
            <person name="Lenk S."/>
            <person name="Moraru C."/>
            <person name="Hahnke S."/>
            <person name="Arnds J."/>
            <person name="Richter M."/>
            <person name="Kube M."/>
            <person name="Reinhardt R."/>
            <person name="Brinkhoff T."/>
            <person name="Harder J."/>
            <person name="Amann R."/>
            <person name="Mussmann M."/>
        </authorList>
    </citation>
    <scope>NUCLEOTIDE SEQUENCE</scope>
</reference>
<dbReference type="PROSITE" id="PS50006">
    <property type="entry name" value="FHA_DOMAIN"/>
    <property type="match status" value="1"/>
</dbReference>
<organism evidence="2">
    <name type="scientific">uncultured bacterium ws172H5</name>
    <dbReference type="NCBI Taxonomy" id="1131829"/>
    <lineage>
        <taxon>Bacteria</taxon>
        <taxon>environmental samples</taxon>
    </lineage>
</organism>
<evidence type="ECO:0000313" key="2">
    <source>
        <dbReference type="EMBL" id="AFI78536.1"/>
    </source>
</evidence>
<dbReference type="InterPro" id="IPR008984">
    <property type="entry name" value="SMAD_FHA_dom_sf"/>
</dbReference>
<dbReference type="InterPro" id="IPR050923">
    <property type="entry name" value="Cell_Proc_Reg/RNA_Proc"/>
</dbReference>
<sequence>MTKISVFENEVPQKTVNLRVGAVTIGRATNSDIHIKDSTVSSQHAKIVTYFDASYIEDLESTNGTFVNGKRVQKHILNPGDVISVGTHTLKVESEQVTADVTGSFADEAEGAVQHRGLMH</sequence>
<dbReference type="InterPro" id="IPR000253">
    <property type="entry name" value="FHA_dom"/>
</dbReference>
<dbReference type="Pfam" id="PF00498">
    <property type="entry name" value="FHA"/>
    <property type="match status" value="1"/>
</dbReference>
<dbReference type="Gene3D" id="2.60.200.20">
    <property type="match status" value="1"/>
</dbReference>